<gene>
    <name evidence="1" type="ORF">J2Z19_001668</name>
</gene>
<sequence length="590" mass="65518">MRYTAVTSANTSPPVAHLIALRELLRAFEDKGLIADLCSINAHILDHAVSLASARKAGGYASRVGVCLAPLSRFLRDKKLAVNAPVAWQHGHPWPSQRLHLSGKADERRAKLLPSQDAIDALPQAFLLAEKPGDVILASVMALLVCAPSRVNEVFALPEDCEIKPLVDGEDGHLLRWAGSKGYRDFEKTIPGVMTDLARTAIDRIRAATGEARHIALWYENHPTELYLPDDCAHLRGQSLSAAELSQIIGFTKKGSATEWAESRKIARVLARSPSGQKMYIYRFEDIEREILGLLPRDFPIADRPTGLKYSQALTVVHRNEFGYEGSVRWRCMITLLDYNNVQRNFHFPHKGIFIRLGLSTPEHPVSIRTNQLRHYLNTLAQTGGLSEVEIAAWSGRKDIRQNAAYDHRTPDEVLASIRMREKQTSSADGRGVTINSPVNRTEAAARAIQGHSTDLGFCEHDFASSPCARFMECLHCTEHSCVKGLDPHHLERVSTALQHAQRSLIEAEAGVMKEYEGAIEWATAHRQHIIRLEQLHAALSDPQIPDGSIIRLSKSDRYSVVEQAMLDQGMERPALASAHSTLLTRTADD</sequence>
<protein>
    <submittedName>
        <fullName evidence="1">Uncharacterized protein</fullName>
    </submittedName>
</protein>
<keyword evidence="2" id="KW-1185">Reference proteome</keyword>
<name>A0ACC5SST4_ENSAD</name>
<proteinExistence type="predicted"/>
<evidence type="ECO:0000313" key="2">
    <source>
        <dbReference type="Proteomes" id="UP000823773"/>
    </source>
</evidence>
<accession>A0ACC5SST4</accession>
<dbReference type="EMBL" id="JAGGJR010000002">
    <property type="protein sequence ID" value="MBP1871956.1"/>
    <property type="molecule type" value="Genomic_DNA"/>
</dbReference>
<reference evidence="1" key="1">
    <citation type="submission" date="2021-03" db="EMBL/GenBank/DDBJ databases">
        <title>Genomic Encyclopedia of Type Strains, Phase IV (KMG-IV): sequencing the most valuable type-strain genomes for metagenomic binning, comparative biology and taxonomic classification.</title>
        <authorList>
            <person name="Goeker M."/>
        </authorList>
    </citation>
    <scope>NUCLEOTIDE SEQUENCE</scope>
    <source>
        <strain evidence="1">DSM 18131</strain>
    </source>
</reference>
<evidence type="ECO:0000313" key="1">
    <source>
        <dbReference type="EMBL" id="MBP1871956.1"/>
    </source>
</evidence>
<dbReference type="Proteomes" id="UP000823773">
    <property type="component" value="Unassembled WGS sequence"/>
</dbReference>
<comment type="caution">
    <text evidence="1">The sequence shown here is derived from an EMBL/GenBank/DDBJ whole genome shotgun (WGS) entry which is preliminary data.</text>
</comment>
<organism evidence="1 2">
    <name type="scientific">Ensifer adhaerens</name>
    <name type="common">Sinorhizobium morelense</name>
    <dbReference type="NCBI Taxonomy" id="106592"/>
    <lineage>
        <taxon>Bacteria</taxon>
        <taxon>Pseudomonadati</taxon>
        <taxon>Pseudomonadota</taxon>
        <taxon>Alphaproteobacteria</taxon>
        <taxon>Hyphomicrobiales</taxon>
        <taxon>Rhizobiaceae</taxon>
        <taxon>Sinorhizobium/Ensifer group</taxon>
        <taxon>Ensifer</taxon>
    </lineage>
</organism>